<evidence type="ECO:0000313" key="2">
    <source>
        <dbReference type="EMBL" id="GGM25096.1"/>
    </source>
</evidence>
<gene>
    <name evidence="2" type="ORF">GCM10009425_39920</name>
</gene>
<proteinExistence type="predicted"/>
<reference evidence="3" key="1">
    <citation type="journal article" date="2019" name="Int. J. Syst. Evol. Microbiol.">
        <title>The Global Catalogue of Microorganisms (GCM) 10K type strain sequencing project: providing services to taxonomists for standard genome sequencing and annotation.</title>
        <authorList>
            <consortium name="The Broad Institute Genomics Platform"/>
            <consortium name="The Broad Institute Genome Sequencing Center for Infectious Disease"/>
            <person name="Wu L."/>
            <person name="Ma J."/>
        </authorList>
    </citation>
    <scope>NUCLEOTIDE SEQUENCE [LARGE SCALE GENOMIC DNA]</scope>
    <source>
        <strain evidence="3">JCM 13501</strain>
    </source>
</reference>
<protein>
    <submittedName>
        <fullName evidence="2">Uncharacterized protein</fullName>
    </submittedName>
</protein>
<evidence type="ECO:0000256" key="1">
    <source>
        <dbReference type="SAM" id="Phobius"/>
    </source>
</evidence>
<dbReference type="EMBL" id="BMNW01000011">
    <property type="protein sequence ID" value="GGM25096.1"/>
    <property type="molecule type" value="Genomic_DNA"/>
</dbReference>
<comment type="caution">
    <text evidence="2">The sequence shown here is derived from an EMBL/GenBank/DDBJ whole genome shotgun (WGS) entry which is preliminary data.</text>
</comment>
<dbReference type="Proteomes" id="UP000616499">
    <property type="component" value="Unassembled WGS sequence"/>
</dbReference>
<evidence type="ECO:0000313" key="3">
    <source>
        <dbReference type="Proteomes" id="UP000616499"/>
    </source>
</evidence>
<keyword evidence="3" id="KW-1185">Reference proteome</keyword>
<keyword evidence="1" id="KW-1133">Transmembrane helix</keyword>
<feature type="transmembrane region" description="Helical" evidence="1">
    <location>
        <begin position="16"/>
        <end position="37"/>
    </location>
</feature>
<keyword evidence="1" id="KW-0472">Membrane</keyword>
<accession>A0ABQ2H1A0</accession>
<organism evidence="2 3">
    <name type="scientific">Pseudomonas asuensis</name>
    <dbReference type="NCBI Taxonomy" id="1825787"/>
    <lineage>
        <taxon>Bacteria</taxon>
        <taxon>Pseudomonadati</taxon>
        <taxon>Pseudomonadota</taxon>
        <taxon>Gammaproteobacteria</taxon>
        <taxon>Pseudomonadales</taxon>
        <taxon>Pseudomonadaceae</taxon>
        <taxon>Pseudomonas</taxon>
    </lineage>
</organism>
<name>A0ABQ2H1A0_9PSED</name>
<sequence length="63" mass="6853">MKTHTRSKDYPHSRSVRWLATAMAILALIGWVGSIWAPGLEKPAAVFGLCCALLVAYGRKKGP</sequence>
<keyword evidence="1" id="KW-0812">Transmembrane</keyword>